<dbReference type="OrthoDB" id="9758509at2"/>
<evidence type="ECO:0000256" key="3">
    <source>
        <dbReference type="SAM" id="MobiDB-lite"/>
    </source>
</evidence>
<keyword evidence="1" id="KW-0500">Molybdenum</keyword>
<keyword evidence="2" id="KW-0560">Oxidoreductase</keyword>
<gene>
    <name evidence="5" type="ORF">DI396_08000</name>
</gene>
<protein>
    <recommendedName>
        <fullName evidence="4">Aldehyde oxidase/xanthine dehydrogenase a/b hammerhead domain-containing protein</fullName>
    </recommendedName>
</protein>
<dbReference type="SMART" id="SM01008">
    <property type="entry name" value="Ald_Xan_dh_C"/>
    <property type="match status" value="1"/>
</dbReference>
<dbReference type="Proteomes" id="UP000248012">
    <property type="component" value="Unassembled WGS sequence"/>
</dbReference>
<dbReference type="SUPFAM" id="SSF54665">
    <property type="entry name" value="CO dehydrogenase molybdoprotein N-domain-like"/>
    <property type="match status" value="1"/>
</dbReference>
<dbReference type="RefSeq" id="WP_110795664.1">
    <property type="nucleotide sequence ID" value="NZ_KZ826483.1"/>
</dbReference>
<dbReference type="PANTHER" id="PTHR11908:SF132">
    <property type="entry name" value="ALDEHYDE OXIDASE 1-RELATED"/>
    <property type="match status" value="1"/>
</dbReference>
<dbReference type="InterPro" id="IPR036856">
    <property type="entry name" value="Ald_Oxase/Xan_DH_a/b_sf"/>
</dbReference>
<keyword evidence="6" id="KW-1185">Reference proteome</keyword>
<comment type="caution">
    <text evidence="5">The sequence shown here is derived from an EMBL/GenBank/DDBJ whole genome shotgun (WGS) entry which is preliminary data.</text>
</comment>
<evidence type="ECO:0000313" key="6">
    <source>
        <dbReference type="Proteomes" id="UP000248012"/>
    </source>
</evidence>
<reference evidence="5 6" key="1">
    <citation type="submission" date="2018-05" db="EMBL/GenBank/DDBJ databases">
        <title>Oceanovita maritima gen. nov., sp. nov., a marine bacterium in the family Rhodobacteraceae isolated from surface seawater of Lundu port Xiamen, China.</title>
        <authorList>
            <person name="Hetharua B.H."/>
            <person name="Min D."/>
            <person name="Liao H."/>
            <person name="Tian Y."/>
        </authorList>
    </citation>
    <scope>NUCLEOTIDE SEQUENCE [LARGE SCALE GENOMIC DNA]</scope>
    <source>
        <strain evidence="5 6">FSX-11</strain>
    </source>
</reference>
<dbReference type="InterPro" id="IPR016208">
    <property type="entry name" value="Ald_Oxase/xanthine_DH-like"/>
</dbReference>
<evidence type="ECO:0000313" key="5">
    <source>
        <dbReference type="EMBL" id="PYC48014.1"/>
    </source>
</evidence>
<name>A0A2V4MZK5_9RHOB</name>
<dbReference type="Pfam" id="PF02738">
    <property type="entry name" value="MoCoBD_1"/>
    <property type="match status" value="1"/>
</dbReference>
<dbReference type="EMBL" id="QFVT01000004">
    <property type="protein sequence ID" value="PYC48014.1"/>
    <property type="molecule type" value="Genomic_DNA"/>
</dbReference>
<dbReference type="InterPro" id="IPR000674">
    <property type="entry name" value="Ald_Oxase/Xan_DH_a/b"/>
</dbReference>
<sequence length="783" mass="81726">MIDANQQGDAGRGPKRREDVRLLRGQGRYTDDLTAQMKGHGPEPGQAQGELVAVFLRAPVASARITHLDPSAAMDVAGVRAVLTGADLVADGVGPVQTPMEVTGPDGTVYGANPRPLLATDTVRHLGEPVAIVLAETLHAAMDGAEAVEVDYDDLPVVTDPVAALDGAAALVHDTCPGNLSFEWQRGDVAAVEASLTQAAHVVRLKTHISRVTAVAMEPRTARAAPWGESGIAITASVQNMPVLRGALIGAFGMAPEEVRVIAPDVGGAFGMKAGPLREEMLVFWAAKKMGCAVAWRADRSESFLSDEAGRDWHVEAALGLDADGNFTALHADVVFNCGAYGSLRSMIMVTNMGGIAGMYRTPVVAARVRGALTHTVPTAPYRGAGRPEATLIIEQLIDKAAQETGRDPVDLRRQNLIQPEQMPWASPFIFDYDSGDFPAVLEAGLARADVGGYAARRAASEAAGRIRGFGLALCVETAGGIYGNPGQDCVEVVLEGDGTLRLAIGAFDAGQGLETALSELAAAALQVSSERIRFLQGDSDVLAAGKGMGGSSGLIQGGAAVLDGAEKFIAQARDLAAEEMEVAAQDVVYQEGVFRIAGTDRALDLSALASIAAARGVTLIGAGGFAPEAPTFPNGCHICEVELDPDTGQIRFDRYACVEDIGRVMYPAMAEGQVMGGVAQGLGQVLCEELHYDRDGQLLSGSFMDYAMPRARDLPFYQCDFAATDTAMNPLSVKGVGEAGTVGAMAAGFSAVRDALAQCGVTEFEMPASPGRVWQALADARG</sequence>
<dbReference type="Gene3D" id="3.90.1170.50">
    <property type="entry name" value="Aldehyde oxidase/xanthine dehydrogenase, a/b hammerhead"/>
    <property type="match status" value="1"/>
</dbReference>
<dbReference type="InterPro" id="IPR046867">
    <property type="entry name" value="AldOxase/xan_DH_MoCoBD2"/>
</dbReference>
<proteinExistence type="predicted"/>
<dbReference type="AlphaFoldDB" id="A0A2V4MZK5"/>
<evidence type="ECO:0000256" key="2">
    <source>
        <dbReference type="ARBA" id="ARBA00023002"/>
    </source>
</evidence>
<dbReference type="InterPro" id="IPR008274">
    <property type="entry name" value="AldOxase/xan_DH_MoCoBD1"/>
</dbReference>
<dbReference type="InterPro" id="IPR037165">
    <property type="entry name" value="AldOxase/xan_DH_Mopterin-bd_sf"/>
</dbReference>
<evidence type="ECO:0000259" key="4">
    <source>
        <dbReference type="SMART" id="SM01008"/>
    </source>
</evidence>
<evidence type="ECO:0000256" key="1">
    <source>
        <dbReference type="ARBA" id="ARBA00022505"/>
    </source>
</evidence>
<dbReference type="GO" id="GO:0016491">
    <property type="term" value="F:oxidoreductase activity"/>
    <property type="evidence" value="ECO:0007669"/>
    <property type="project" value="UniProtKB-KW"/>
</dbReference>
<dbReference type="Pfam" id="PF20256">
    <property type="entry name" value="MoCoBD_2"/>
    <property type="match status" value="1"/>
</dbReference>
<feature type="region of interest" description="Disordered" evidence="3">
    <location>
        <begin position="1"/>
        <end position="45"/>
    </location>
</feature>
<dbReference type="Gene3D" id="3.30.365.10">
    <property type="entry name" value="Aldehyde oxidase/xanthine dehydrogenase, molybdopterin binding domain"/>
    <property type="match status" value="4"/>
</dbReference>
<dbReference type="GO" id="GO:0005506">
    <property type="term" value="F:iron ion binding"/>
    <property type="evidence" value="ECO:0007669"/>
    <property type="project" value="InterPro"/>
</dbReference>
<dbReference type="PANTHER" id="PTHR11908">
    <property type="entry name" value="XANTHINE DEHYDROGENASE"/>
    <property type="match status" value="1"/>
</dbReference>
<dbReference type="Pfam" id="PF01315">
    <property type="entry name" value="Ald_Xan_dh_C"/>
    <property type="match status" value="1"/>
</dbReference>
<accession>A0A2V4MZK5</accession>
<dbReference type="SUPFAM" id="SSF56003">
    <property type="entry name" value="Molybdenum cofactor-binding domain"/>
    <property type="match status" value="1"/>
</dbReference>
<organism evidence="5 6">
    <name type="scientific">Litorivita pollutaquae</name>
    <dbReference type="NCBI Taxonomy" id="2200892"/>
    <lineage>
        <taxon>Bacteria</taxon>
        <taxon>Pseudomonadati</taxon>
        <taxon>Pseudomonadota</taxon>
        <taxon>Alphaproteobacteria</taxon>
        <taxon>Rhodobacterales</taxon>
        <taxon>Paracoccaceae</taxon>
        <taxon>Litorivita</taxon>
    </lineage>
</organism>
<feature type="domain" description="Aldehyde oxidase/xanthine dehydrogenase a/b hammerhead" evidence="4">
    <location>
        <begin position="24"/>
        <end position="156"/>
    </location>
</feature>